<evidence type="ECO:0000256" key="7">
    <source>
        <dbReference type="ARBA" id="ARBA00022795"/>
    </source>
</evidence>
<keyword evidence="12" id="KW-0966">Cell projection</keyword>
<dbReference type="Gene3D" id="1.10.287.1700">
    <property type="match status" value="1"/>
</dbReference>
<dbReference type="GO" id="GO:0044781">
    <property type="term" value="P:bacterial-type flagellum organization"/>
    <property type="evidence" value="ECO:0007669"/>
    <property type="project" value="UniProtKB-KW"/>
</dbReference>
<name>H5XYQ6_9FIRM</name>
<keyword evidence="5" id="KW-1003">Cell membrane</keyword>
<reference evidence="12 13" key="1">
    <citation type="submission" date="2011-11" db="EMBL/GenBank/DDBJ databases">
        <title>The Noncontiguous Finished genome of Desulfosporosinus youngiae DSM 17734.</title>
        <authorList>
            <consortium name="US DOE Joint Genome Institute (JGI-PGF)"/>
            <person name="Lucas S."/>
            <person name="Han J."/>
            <person name="Lapidus A."/>
            <person name="Cheng J.-F."/>
            <person name="Goodwin L."/>
            <person name="Pitluck S."/>
            <person name="Peters L."/>
            <person name="Ovchinnikova G."/>
            <person name="Lu M."/>
            <person name="Land M.L."/>
            <person name="Hauser L."/>
            <person name="Pester M."/>
            <person name="Spring S."/>
            <person name="Ollivier B."/>
            <person name="Rattei T."/>
            <person name="Klenk H.-P."/>
            <person name="Wagner M."/>
            <person name="Loy A."/>
            <person name="Woyke T.J."/>
        </authorList>
    </citation>
    <scope>NUCLEOTIDE SEQUENCE [LARGE SCALE GENOMIC DNA]</scope>
    <source>
        <strain evidence="12 13">DSM 17734</strain>
    </source>
</reference>
<evidence type="ECO:0000256" key="2">
    <source>
        <dbReference type="ARBA" id="ARBA00010004"/>
    </source>
</evidence>
<dbReference type="Proteomes" id="UP000005104">
    <property type="component" value="Chromosome"/>
</dbReference>
<evidence type="ECO:0000256" key="11">
    <source>
        <dbReference type="SAM" id="Coils"/>
    </source>
</evidence>
<keyword evidence="12" id="KW-0282">Flagellum</keyword>
<organism evidence="12 13">
    <name type="scientific">Desulfosporosinus youngiae DSM 17734</name>
    <dbReference type="NCBI Taxonomy" id="768710"/>
    <lineage>
        <taxon>Bacteria</taxon>
        <taxon>Bacillati</taxon>
        <taxon>Bacillota</taxon>
        <taxon>Clostridia</taxon>
        <taxon>Eubacteriales</taxon>
        <taxon>Desulfitobacteriaceae</taxon>
        <taxon>Desulfosporosinus</taxon>
    </lineage>
</organism>
<evidence type="ECO:0000313" key="12">
    <source>
        <dbReference type="EMBL" id="EHQ91612.1"/>
    </source>
</evidence>
<dbReference type="GO" id="GO:0071973">
    <property type="term" value="P:bacterial-type flagellum-dependent cell motility"/>
    <property type="evidence" value="ECO:0007669"/>
    <property type="project" value="InterPro"/>
</dbReference>
<keyword evidence="7" id="KW-1005">Bacterial flagellum biogenesis</keyword>
<dbReference type="EMBL" id="CM001441">
    <property type="protein sequence ID" value="EHQ91612.1"/>
    <property type="molecule type" value="Genomic_DNA"/>
</dbReference>
<evidence type="ECO:0000256" key="10">
    <source>
        <dbReference type="ARBA" id="ARBA00023225"/>
    </source>
</evidence>
<dbReference type="GO" id="GO:0006935">
    <property type="term" value="P:chemotaxis"/>
    <property type="evidence" value="ECO:0007669"/>
    <property type="project" value="UniProtKB-KW"/>
</dbReference>
<evidence type="ECO:0000256" key="9">
    <source>
        <dbReference type="ARBA" id="ARBA00023136"/>
    </source>
</evidence>
<evidence type="ECO:0000256" key="8">
    <source>
        <dbReference type="ARBA" id="ARBA00022927"/>
    </source>
</evidence>
<accession>H5XYQ6</accession>
<keyword evidence="6" id="KW-0145">Chemotaxis</keyword>
<keyword evidence="8" id="KW-0653">Protein transport</keyword>
<evidence type="ECO:0000256" key="1">
    <source>
        <dbReference type="ARBA" id="ARBA00004413"/>
    </source>
</evidence>
<dbReference type="GO" id="GO:0005886">
    <property type="term" value="C:plasma membrane"/>
    <property type="evidence" value="ECO:0007669"/>
    <property type="project" value="UniProtKB-SubCell"/>
</dbReference>
<keyword evidence="13" id="KW-1185">Reference proteome</keyword>
<dbReference type="RefSeq" id="WP_007786603.1">
    <property type="nucleotide sequence ID" value="NZ_CM001441.1"/>
</dbReference>
<evidence type="ECO:0000256" key="4">
    <source>
        <dbReference type="ARBA" id="ARBA00022448"/>
    </source>
</evidence>
<dbReference type="InterPro" id="IPR012823">
    <property type="entry name" value="Flagell_FliJ"/>
</dbReference>
<dbReference type="OrthoDB" id="1796966at2"/>
<dbReference type="AlphaFoldDB" id="H5XYQ6"/>
<protein>
    <recommendedName>
        <fullName evidence="3">Flagellar FliJ protein</fullName>
    </recommendedName>
</protein>
<dbReference type="STRING" id="768710.DesyoDRAFT_4658"/>
<dbReference type="eggNOG" id="COG2882">
    <property type="taxonomic scope" value="Bacteria"/>
</dbReference>
<evidence type="ECO:0000256" key="5">
    <source>
        <dbReference type="ARBA" id="ARBA00022475"/>
    </source>
</evidence>
<dbReference type="GO" id="GO:0009288">
    <property type="term" value="C:bacterial-type flagellum"/>
    <property type="evidence" value="ECO:0007669"/>
    <property type="project" value="InterPro"/>
</dbReference>
<dbReference type="HOGENOM" id="CLU_146772_0_0_9"/>
<keyword evidence="10" id="KW-1006">Bacterial flagellum protein export</keyword>
<dbReference type="Pfam" id="PF02050">
    <property type="entry name" value="FliJ"/>
    <property type="match status" value="1"/>
</dbReference>
<dbReference type="GO" id="GO:0015031">
    <property type="term" value="P:protein transport"/>
    <property type="evidence" value="ECO:0007669"/>
    <property type="project" value="UniProtKB-KW"/>
</dbReference>
<evidence type="ECO:0000256" key="6">
    <source>
        <dbReference type="ARBA" id="ARBA00022500"/>
    </source>
</evidence>
<evidence type="ECO:0000313" key="13">
    <source>
        <dbReference type="Proteomes" id="UP000005104"/>
    </source>
</evidence>
<dbReference type="InterPro" id="IPR053716">
    <property type="entry name" value="Flag_assembly_chemotaxis_eff"/>
</dbReference>
<keyword evidence="11" id="KW-0175">Coiled coil</keyword>
<keyword evidence="9" id="KW-0472">Membrane</keyword>
<evidence type="ECO:0000256" key="3">
    <source>
        <dbReference type="ARBA" id="ARBA00020392"/>
    </source>
</evidence>
<keyword evidence="4" id="KW-0813">Transport</keyword>
<feature type="coiled-coil region" evidence="11">
    <location>
        <begin position="100"/>
        <end position="127"/>
    </location>
</feature>
<comment type="subcellular location">
    <subcellularLocation>
        <location evidence="1">Cell membrane</location>
        <topology evidence="1">Peripheral membrane protein</topology>
        <orientation evidence="1">Cytoplasmic side</orientation>
    </subcellularLocation>
</comment>
<comment type="similarity">
    <text evidence="2">Belongs to the FliJ family.</text>
</comment>
<proteinExistence type="inferred from homology"/>
<keyword evidence="12" id="KW-0969">Cilium</keyword>
<sequence length="152" mass="17858">MARFRFRLDASLQLAQQILESARRQYALELQRWQACFDALEVQKVRYKEAQDGQREAGRHRPEDLGICQVFAREQRRRLLECEAKLREQEPVLEKARGCLLEAHREVEKYERLKEKQAAAFRAAELQKEQKVLDETGQVLHWLGKKAVGELA</sequence>
<gene>
    <name evidence="12" type="ORF">DesyoDRAFT_4658</name>
</gene>